<accession>K1SLR4</accession>
<evidence type="ECO:0000259" key="2">
    <source>
        <dbReference type="Pfam" id="PF00501"/>
    </source>
</evidence>
<dbReference type="GO" id="GO:0043041">
    <property type="term" value="P:amino acid activation for nonribosomal peptide biosynthetic process"/>
    <property type="evidence" value="ECO:0007669"/>
    <property type="project" value="TreeGrafter"/>
</dbReference>
<gene>
    <name evidence="3" type="ORF">LEA_18949</name>
</gene>
<feature type="domain" description="AMP-dependent synthetase/ligase" evidence="2">
    <location>
        <begin position="5"/>
        <end position="101"/>
    </location>
</feature>
<dbReference type="InterPro" id="IPR042099">
    <property type="entry name" value="ANL_N_sf"/>
</dbReference>
<proteinExistence type="predicted"/>
<dbReference type="InterPro" id="IPR000873">
    <property type="entry name" value="AMP-dep_synth/lig_dom"/>
</dbReference>
<name>K1SLR4_9ZZZZ</name>
<sequence>TYNNFKTVMLSGDWIPLELPDALKRYMPNVRIACMGGATEASIWSNIHEYSSLRPEWKSIPYGRALLNQEMYVMDENLNICPMGVKGEICIGGVGLAKGYLNDKEKTDISFVTAPNGKRIYKTGDMGRYDANDEIEFLGRMDTQVKIRGHRIELGEIESCFNSCDGVSNSVSVLIKKDRVMKLVLF</sequence>
<dbReference type="PANTHER" id="PTHR45527:SF10">
    <property type="entry name" value="PYOCHELIN SYNTHASE PCHF"/>
    <property type="match status" value="1"/>
</dbReference>
<evidence type="ECO:0000256" key="1">
    <source>
        <dbReference type="ARBA" id="ARBA00022598"/>
    </source>
</evidence>
<dbReference type="GO" id="GO:0016874">
    <property type="term" value="F:ligase activity"/>
    <property type="evidence" value="ECO:0007669"/>
    <property type="project" value="UniProtKB-KW"/>
</dbReference>
<reference evidence="3" key="1">
    <citation type="journal article" date="2013" name="Environ. Microbiol.">
        <title>Microbiota from the distal guts of lean and obese adolescents exhibit partial functional redundancy besides clear differences in community structure.</title>
        <authorList>
            <person name="Ferrer M."/>
            <person name="Ruiz A."/>
            <person name="Lanza F."/>
            <person name="Haange S.B."/>
            <person name="Oberbach A."/>
            <person name="Till H."/>
            <person name="Bargiela R."/>
            <person name="Campoy C."/>
            <person name="Segura M.T."/>
            <person name="Richter M."/>
            <person name="von Bergen M."/>
            <person name="Seifert J."/>
            <person name="Suarez A."/>
        </authorList>
    </citation>
    <scope>NUCLEOTIDE SEQUENCE</scope>
</reference>
<dbReference type="Gene3D" id="3.30.300.30">
    <property type="match status" value="1"/>
</dbReference>
<dbReference type="EMBL" id="AJWY01013015">
    <property type="protein sequence ID" value="EKC48286.1"/>
    <property type="molecule type" value="Genomic_DNA"/>
</dbReference>
<dbReference type="Gene3D" id="3.40.50.12780">
    <property type="entry name" value="N-terminal domain of ligase-like"/>
    <property type="match status" value="1"/>
</dbReference>
<organism evidence="3">
    <name type="scientific">human gut metagenome</name>
    <dbReference type="NCBI Taxonomy" id="408170"/>
    <lineage>
        <taxon>unclassified sequences</taxon>
        <taxon>metagenomes</taxon>
        <taxon>organismal metagenomes</taxon>
    </lineage>
</organism>
<protein>
    <submittedName>
        <fullName evidence="3">Non-ribosomal peptide synthetase</fullName>
    </submittedName>
</protein>
<dbReference type="Pfam" id="PF00501">
    <property type="entry name" value="AMP-binding"/>
    <property type="match status" value="1"/>
</dbReference>
<dbReference type="GO" id="GO:0044550">
    <property type="term" value="P:secondary metabolite biosynthetic process"/>
    <property type="evidence" value="ECO:0007669"/>
    <property type="project" value="TreeGrafter"/>
</dbReference>
<evidence type="ECO:0000313" key="3">
    <source>
        <dbReference type="EMBL" id="EKC48286.1"/>
    </source>
</evidence>
<feature type="non-terminal residue" evidence="3">
    <location>
        <position position="1"/>
    </location>
</feature>
<feature type="non-terminal residue" evidence="3">
    <location>
        <position position="186"/>
    </location>
</feature>
<dbReference type="SUPFAM" id="SSF56801">
    <property type="entry name" value="Acetyl-CoA synthetase-like"/>
    <property type="match status" value="1"/>
</dbReference>
<comment type="caution">
    <text evidence="3">The sequence shown here is derived from an EMBL/GenBank/DDBJ whole genome shotgun (WGS) entry which is preliminary data.</text>
</comment>
<dbReference type="GO" id="GO:0031177">
    <property type="term" value="F:phosphopantetheine binding"/>
    <property type="evidence" value="ECO:0007669"/>
    <property type="project" value="TreeGrafter"/>
</dbReference>
<dbReference type="PANTHER" id="PTHR45527">
    <property type="entry name" value="NONRIBOSOMAL PEPTIDE SYNTHETASE"/>
    <property type="match status" value="1"/>
</dbReference>
<dbReference type="InterPro" id="IPR045851">
    <property type="entry name" value="AMP-bd_C_sf"/>
</dbReference>
<keyword evidence="1" id="KW-0436">Ligase</keyword>
<dbReference type="GO" id="GO:0005737">
    <property type="term" value="C:cytoplasm"/>
    <property type="evidence" value="ECO:0007669"/>
    <property type="project" value="TreeGrafter"/>
</dbReference>
<dbReference type="AlphaFoldDB" id="K1SLR4"/>